<reference evidence="1" key="1">
    <citation type="submission" date="2018-04" db="EMBL/GenBank/DDBJ databases">
        <authorList>
            <person name="Go L.Y."/>
            <person name="Mitchell J.A."/>
        </authorList>
    </citation>
    <scope>NUCLEOTIDE SEQUENCE</scope>
    <source>
        <strain evidence="1">BSAS1 3</strain>
    </source>
</reference>
<sequence length="43" mass="5322">MFFSFVFKKNKKIMKTFAKDVKQEYYKCILVTFTFHTLSEYKL</sequence>
<protein>
    <submittedName>
        <fullName evidence="1">Uncharacterized protein</fullName>
    </submittedName>
</protein>
<accession>A0A2X0S6S6</accession>
<name>A0A2X0S6S6_BROTH</name>
<proteinExistence type="predicted"/>
<dbReference type="EMBL" id="OUNC01000013">
    <property type="protein sequence ID" value="SPP28422.1"/>
    <property type="molecule type" value="Genomic_DNA"/>
</dbReference>
<dbReference type="Proteomes" id="UP000270190">
    <property type="component" value="Unassembled WGS sequence"/>
</dbReference>
<evidence type="ECO:0000313" key="1">
    <source>
        <dbReference type="EMBL" id="SPP28422.1"/>
    </source>
</evidence>
<gene>
    <name evidence="1" type="ORF">BTBSAS_200009</name>
</gene>
<organism evidence="1">
    <name type="scientific">Brochothrix thermosphacta</name>
    <name type="common">Microbacterium thermosphactum</name>
    <dbReference type="NCBI Taxonomy" id="2756"/>
    <lineage>
        <taxon>Bacteria</taxon>
        <taxon>Bacillati</taxon>
        <taxon>Bacillota</taxon>
        <taxon>Bacilli</taxon>
        <taxon>Bacillales</taxon>
        <taxon>Listeriaceae</taxon>
        <taxon>Brochothrix</taxon>
    </lineage>
</organism>
<dbReference type="AlphaFoldDB" id="A0A2X0S6S6"/>